<reference evidence="1" key="1">
    <citation type="submission" date="2014-12" db="EMBL/GenBank/DDBJ databases">
        <title>Parallel Evolution in Life History Adaptation Evident in the Tissue-Specific Poeciliopsis prolifica transcriptome.</title>
        <authorList>
            <person name="Jue N.K."/>
            <person name="Foley R.J."/>
            <person name="Obergfell C."/>
            <person name="Reznick D.N."/>
            <person name="O'Neill R.J."/>
            <person name="O'Neill M.J."/>
        </authorList>
    </citation>
    <scope>NUCLEOTIDE SEQUENCE</scope>
</reference>
<protein>
    <submittedName>
        <fullName evidence="1">PPUP8909</fullName>
    </submittedName>
</protein>
<dbReference type="EMBL" id="GBYX01476228">
    <property type="protein sequence ID" value="JAO05449.1"/>
    <property type="molecule type" value="Transcribed_RNA"/>
</dbReference>
<evidence type="ECO:0000313" key="1">
    <source>
        <dbReference type="EMBL" id="JAO05449.1"/>
    </source>
</evidence>
<proteinExistence type="predicted"/>
<gene>
    <name evidence="1" type="primary">PPUP8909</name>
</gene>
<accession>A0A0S7ETD1</accession>
<organism evidence="1">
    <name type="scientific">Poeciliopsis prolifica</name>
    <name type="common">blackstripe livebearer</name>
    <dbReference type="NCBI Taxonomy" id="188132"/>
    <lineage>
        <taxon>Eukaryota</taxon>
        <taxon>Metazoa</taxon>
        <taxon>Chordata</taxon>
        <taxon>Craniata</taxon>
        <taxon>Vertebrata</taxon>
        <taxon>Euteleostomi</taxon>
        <taxon>Actinopterygii</taxon>
        <taxon>Neopterygii</taxon>
        <taxon>Teleostei</taxon>
        <taxon>Neoteleostei</taxon>
        <taxon>Acanthomorphata</taxon>
        <taxon>Ovalentaria</taxon>
        <taxon>Atherinomorphae</taxon>
        <taxon>Cyprinodontiformes</taxon>
        <taxon>Poeciliidae</taxon>
        <taxon>Poeciliinae</taxon>
        <taxon>Poeciliopsis</taxon>
    </lineage>
</organism>
<sequence length="105" mass="11190">MKSPGTYLHRCTLRARNPKVVQTVCLFSVVCSVSGCRISGTTPADTGTPQWITLGIGGFREERKEREINGGGSSTKGGRAKNFLKTLARVSAQKHGQSGGNGLRL</sequence>
<dbReference type="AlphaFoldDB" id="A0A0S7ETD1"/>
<name>A0A0S7ETD1_9TELE</name>